<dbReference type="RefSeq" id="WP_099461394.1">
    <property type="nucleotide sequence ID" value="NZ_LDWY01000044.1"/>
</dbReference>
<evidence type="ECO:0000256" key="2">
    <source>
        <dbReference type="ARBA" id="ARBA00022759"/>
    </source>
</evidence>
<dbReference type="GO" id="GO:0004519">
    <property type="term" value="F:endonuclease activity"/>
    <property type="evidence" value="ECO:0007669"/>
    <property type="project" value="UniProtKB-KW"/>
</dbReference>
<dbReference type="EMBL" id="LDWY01000044">
    <property type="protein sequence ID" value="PHY91053.1"/>
    <property type="molecule type" value="Genomic_DNA"/>
</dbReference>
<dbReference type="OrthoDB" id="9805504at2"/>
<reference evidence="9" key="2">
    <citation type="submission" date="2015-06" db="EMBL/GenBank/DDBJ databases">
        <authorList>
            <person name="Parisi A."/>
            <person name="Chiara M."/>
            <person name="Florio D."/>
            <person name="Miccolupo A."/>
            <person name="Manzari C."/>
            <person name="Mion D."/>
            <person name="Caruso M."/>
            <person name="D'erchia A.M."/>
            <person name="Zanoni R."/>
        </authorList>
    </citation>
    <scope>NUCLEOTIDE SEQUENCE [LARGE SCALE GENOMIC DNA]</scope>
    <source>
        <strain evidence="9">73/13</strain>
    </source>
</reference>
<feature type="domain" description="TNase-like" evidence="6">
    <location>
        <begin position="42"/>
        <end position="158"/>
    </location>
</feature>
<comment type="caution">
    <text evidence="8">The sequence shown here is derived from an EMBL/GenBank/DDBJ whole genome shotgun (WGS) entry which is preliminary data.</text>
</comment>
<dbReference type="PROSITE" id="PS50830">
    <property type="entry name" value="TNASE_3"/>
    <property type="match status" value="1"/>
</dbReference>
<keyword evidence="10" id="KW-1185">Reference proteome</keyword>
<evidence type="ECO:0000256" key="1">
    <source>
        <dbReference type="ARBA" id="ARBA00022722"/>
    </source>
</evidence>
<feature type="region of interest" description="Disordered" evidence="4">
    <location>
        <begin position="150"/>
        <end position="172"/>
    </location>
</feature>
<evidence type="ECO:0000313" key="8">
    <source>
        <dbReference type="EMBL" id="PHY91053.1"/>
    </source>
</evidence>
<dbReference type="PANTHER" id="PTHR12302">
    <property type="entry name" value="EBNA2 BINDING PROTEIN P100"/>
    <property type="match status" value="1"/>
</dbReference>
<accession>A0A2G4R3A5</accession>
<dbReference type="EMBL" id="VJYU01000002">
    <property type="protein sequence ID" value="MBS4240347.1"/>
    <property type="molecule type" value="Genomic_DNA"/>
</dbReference>
<reference evidence="7 10" key="4">
    <citation type="journal article" date="2021" name="Syst. Appl. Microbiol.">
        <title>nCampylobacter vulpis sp. nov. isolated from wild red foxes.</title>
        <authorList>
            <person name="Parisi A."/>
            <person name="Chiara M."/>
            <person name="Caffara M."/>
            <person name="Mion D."/>
            <person name="Miller W.G."/>
            <person name="Caruso M."/>
            <person name="Manzari C."/>
            <person name="Florio D."/>
            <person name="Capozzi L."/>
            <person name="D'Erchia A.M."/>
            <person name="Manzulli V."/>
            <person name="Zanoni R.G."/>
        </authorList>
    </citation>
    <scope>NUCLEOTIDE SEQUENCE [LARGE SCALE GENOMIC DNA]</scope>
    <source>
        <strain evidence="7 10">52/13</strain>
    </source>
</reference>
<dbReference type="Gene3D" id="2.40.50.90">
    <property type="match status" value="1"/>
</dbReference>
<dbReference type="InterPro" id="IPR035437">
    <property type="entry name" value="SNase_OB-fold_sf"/>
</dbReference>
<feature type="transmembrane region" description="Helical" evidence="5">
    <location>
        <begin position="21"/>
        <end position="38"/>
    </location>
</feature>
<dbReference type="InterPro" id="IPR002071">
    <property type="entry name" value="Thermonucl_AS"/>
</dbReference>
<gene>
    <name evidence="8" type="ORF">AA994_03655</name>
    <name evidence="7" type="ORF">CVU5213_01125</name>
</gene>
<dbReference type="InterPro" id="IPR016071">
    <property type="entry name" value="Staphylococal_nuclease_OB-fold"/>
</dbReference>
<evidence type="ECO:0000313" key="10">
    <source>
        <dbReference type="Proteomes" id="UP000811399"/>
    </source>
</evidence>
<dbReference type="Pfam" id="PF00565">
    <property type="entry name" value="SNase"/>
    <property type="match status" value="1"/>
</dbReference>
<dbReference type="SMART" id="SM00318">
    <property type="entry name" value="SNc"/>
    <property type="match status" value="1"/>
</dbReference>
<organism evidence="8 9">
    <name type="scientific">Campylobacter vulpis</name>
    <dbReference type="NCBI Taxonomy" id="1655500"/>
    <lineage>
        <taxon>Bacteria</taxon>
        <taxon>Pseudomonadati</taxon>
        <taxon>Campylobacterota</taxon>
        <taxon>Epsilonproteobacteria</taxon>
        <taxon>Campylobacterales</taxon>
        <taxon>Campylobacteraceae</taxon>
        <taxon>Campylobacter</taxon>
    </lineage>
</organism>
<evidence type="ECO:0000256" key="5">
    <source>
        <dbReference type="SAM" id="Phobius"/>
    </source>
</evidence>
<reference evidence="7" key="3">
    <citation type="submission" date="2019-07" db="EMBL/GenBank/DDBJ databases">
        <authorList>
            <person name="Miller W.G."/>
        </authorList>
    </citation>
    <scope>NUCLEOTIDE SEQUENCE</scope>
    <source>
        <strain evidence="7">52/13</strain>
    </source>
</reference>
<evidence type="ECO:0000313" key="7">
    <source>
        <dbReference type="EMBL" id="MBS4240347.1"/>
    </source>
</evidence>
<keyword evidence="2" id="KW-0255">Endonuclease</keyword>
<dbReference type="GO" id="GO:0003676">
    <property type="term" value="F:nucleic acid binding"/>
    <property type="evidence" value="ECO:0007669"/>
    <property type="project" value="InterPro"/>
</dbReference>
<dbReference type="Proteomes" id="UP000811399">
    <property type="component" value="Unassembled WGS sequence"/>
</dbReference>
<protein>
    <submittedName>
        <fullName evidence="7 8">Nuclease</fullName>
    </submittedName>
</protein>
<keyword evidence="3" id="KW-0378">Hydrolase</keyword>
<dbReference type="AlphaFoldDB" id="A0A2G4R3A5"/>
<evidence type="ECO:0000256" key="3">
    <source>
        <dbReference type="ARBA" id="ARBA00022801"/>
    </source>
</evidence>
<keyword evidence="5" id="KW-0472">Membrane</keyword>
<keyword evidence="5" id="KW-0812">Transmembrane</keyword>
<proteinExistence type="predicted"/>
<dbReference type="Proteomes" id="UP000237472">
    <property type="component" value="Unassembled WGS sequence"/>
</dbReference>
<dbReference type="SUPFAM" id="SSF50199">
    <property type="entry name" value="Staphylococcal nuclease"/>
    <property type="match status" value="1"/>
</dbReference>
<dbReference type="PANTHER" id="PTHR12302:SF3">
    <property type="entry name" value="SERINE_THREONINE-PROTEIN KINASE 31"/>
    <property type="match status" value="1"/>
</dbReference>
<evidence type="ECO:0000313" key="9">
    <source>
        <dbReference type="Proteomes" id="UP000237472"/>
    </source>
</evidence>
<keyword evidence="1" id="KW-0540">Nuclease</keyword>
<evidence type="ECO:0000259" key="6">
    <source>
        <dbReference type="PROSITE" id="PS50830"/>
    </source>
</evidence>
<dbReference type="PROSITE" id="PS01123">
    <property type="entry name" value="TNASE_1"/>
    <property type="match status" value="1"/>
</dbReference>
<reference evidence="8" key="1">
    <citation type="submission" date="2015-06" db="EMBL/GenBank/DDBJ databases">
        <authorList>
            <person name="Hoefler B.C."/>
            <person name="Straight P.D."/>
        </authorList>
    </citation>
    <scope>NUCLEOTIDE SEQUENCE [LARGE SCALE GENOMIC DNA]</scope>
    <source>
        <strain evidence="8">73/13</strain>
    </source>
</reference>
<keyword evidence="5" id="KW-1133">Transmembrane helix</keyword>
<name>A0A2G4R3A5_9BACT</name>
<evidence type="ECO:0000256" key="4">
    <source>
        <dbReference type="SAM" id="MobiDB-lite"/>
    </source>
</evidence>
<dbReference type="GO" id="GO:0016787">
    <property type="term" value="F:hydrolase activity"/>
    <property type="evidence" value="ECO:0007669"/>
    <property type="project" value="UniProtKB-KW"/>
</dbReference>
<sequence>MRVNLRQISNLRKLASSPKKLFLVLIFVLFALFLQNFTQNNESFEAKVVRVIDGDTLDILSVRGQERVRIYGIDAPELGQEFGLQSKAYLQQLVLNQKLTIFYKDKDRYDRIVARITRREEDVGKRLVSEGYAWAYWAKNYELEQMKAKEQKKGLWRAKNPKEPSKWRKANR</sequence>